<dbReference type="PANTHER" id="PTHR46847:SF1">
    <property type="entry name" value="D-ALLOSE-BINDING PERIPLASMIC PROTEIN-RELATED"/>
    <property type="match status" value="1"/>
</dbReference>
<evidence type="ECO:0000313" key="7">
    <source>
        <dbReference type="Proteomes" id="UP000184245"/>
    </source>
</evidence>
<reference evidence="6 7" key="1">
    <citation type="submission" date="2016-11" db="EMBL/GenBank/DDBJ databases">
        <authorList>
            <person name="Jaros S."/>
            <person name="Januszkiewicz K."/>
            <person name="Wedrychowicz H."/>
        </authorList>
    </citation>
    <scope>NUCLEOTIDE SEQUENCE [LARGE SCALE GENOMIC DNA]</scope>
    <source>
        <strain evidence="6 7">DSM 17459</strain>
    </source>
</reference>
<dbReference type="GO" id="GO:0030313">
    <property type="term" value="C:cell envelope"/>
    <property type="evidence" value="ECO:0007669"/>
    <property type="project" value="UniProtKB-SubCell"/>
</dbReference>
<dbReference type="InterPro" id="IPR025997">
    <property type="entry name" value="SBP_2_dom"/>
</dbReference>
<keyword evidence="7" id="KW-1185">Reference proteome</keyword>
<feature type="signal peptide" evidence="4">
    <location>
        <begin position="1"/>
        <end position="29"/>
    </location>
</feature>
<dbReference type="RefSeq" id="WP_072854376.1">
    <property type="nucleotide sequence ID" value="NZ_FQVI01000030.1"/>
</dbReference>
<dbReference type="Gene3D" id="3.40.50.2300">
    <property type="match status" value="4"/>
</dbReference>
<dbReference type="EMBL" id="FQVI01000030">
    <property type="protein sequence ID" value="SHF45995.1"/>
    <property type="molecule type" value="Genomic_DNA"/>
</dbReference>
<feature type="domain" description="Periplasmic binding protein" evidence="5">
    <location>
        <begin position="56"/>
        <end position="305"/>
    </location>
</feature>
<evidence type="ECO:0000256" key="3">
    <source>
        <dbReference type="ARBA" id="ARBA00022729"/>
    </source>
</evidence>
<feature type="chain" id="PRO_5038479916" evidence="4">
    <location>
        <begin position="30"/>
        <end position="636"/>
    </location>
</feature>
<evidence type="ECO:0000256" key="4">
    <source>
        <dbReference type="SAM" id="SignalP"/>
    </source>
</evidence>
<feature type="domain" description="Periplasmic binding protein" evidence="5">
    <location>
        <begin position="356"/>
        <end position="606"/>
    </location>
</feature>
<evidence type="ECO:0000256" key="2">
    <source>
        <dbReference type="ARBA" id="ARBA00007639"/>
    </source>
</evidence>
<dbReference type="PANTHER" id="PTHR46847">
    <property type="entry name" value="D-ALLOSE-BINDING PERIPLASMIC PROTEIN-RELATED"/>
    <property type="match status" value="1"/>
</dbReference>
<proteinExistence type="inferred from homology"/>
<evidence type="ECO:0000256" key="1">
    <source>
        <dbReference type="ARBA" id="ARBA00004196"/>
    </source>
</evidence>
<comment type="similarity">
    <text evidence="2">Belongs to the bacterial solute-binding protein 2 family.</text>
</comment>
<evidence type="ECO:0000259" key="5">
    <source>
        <dbReference type="Pfam" id="PF13407"/>
    </source>
</evidence>
<dbReference type="CDD" id="cd01536">
    <property type="entry name" value="PBP1_ABC_sugar_binding-like"/>
    <property type="match status" value="2"/>
</dbReference>
<dbReference type="OrthoDB" id="9800520at2"/>
<dbReference type="Pfam" id="PF13407">
    <property type="entry name" value="Peripla_BP_4"/>
    <property type="match status" value="2"/>
</dbReference>
<dbReference type="SUPFAM" id="SSF53822">
    <property type="entry name" value="Periplasmic binding protein-like I"/>
    <property type="match status" value="2"/>
</dbReference>
<dbReference type="STRING" id="1122155.SAMN02745158_03825"/>
<comment type="subcellular location">
    <subcellularLocation>
        <location evidence="1">Cell envelope</location>
    </subcellularLocation>
</comment>
<dbReference type="AlphaFoldDB" id="A0A1M5BU83"/>
<gene>
    <name evidence="6" type="ORF">SAMN02745158_03825</name>
</gene>
<keyword evidence="3 4" id="KW-0732">Signal</keyword>
<organism evidence="6 7">
    <name type="scientific">Lactonifactor longoviformis DSM 17459</name>
    <dbReference type="NCBI Taxonomy" id="1122155"/>
    <lineage>
        <taxon>Bacteria</taxon>
        <taxon>Bacillati</taxon>
        <taxon>Bacillota</taxon>
        <taxon>Clostridia</taxon>
        <taxon>Eubacteriales</taxon>
        <taxon>Clostridiaceae</taxon>
        <taxon>Lactonifactor</taxon>
    </lineage>
</organism>
<name>A0A1M5BU83_9CLOT</name>
<dbReference type="InterPro" id="IPR028082">
    <property type="entry name" value="Peripla_BP_I"/>
</dbReference>
<accession>A0A1M5BU83</accession>
<dbReference type="Proteomes" id="UP000184245">
    <property type="component" value="Unassembled WGS sequence"/>
</dbReference>
<dbReference type="GO" id="GO:0030246">
    <property type="term" value="F:carbohydrate binding"/>
    <property type="evidence" value="ECO:0007669"/>
    <property type="project" value="UniProtKB-ARBA"/>
</dbReference>
<evidence type="ECO:0000313" key="6">
    <source>
        <dbReference type="EMBL" id="SHF45995.1"/>
    </source>
</evidence>
<protein>
    <submittedName>
        <fullName evidence="6">ABC-type sugar transport system, substrate-binding protein, contains N-terminal xre family HTH domain</fullName>
    </submittedName>
</protein>
<keyword evidence="6" id="KW-0762">Sugar transport</keyword>
<keyword evidence="6" id="KW-0813">Transport</keyword>
<sequence>MKRKQRKGNRWISILLAALMAVSMLPGCAKQKTEAAETKGESKTGETKQPEDIRLGMIVGDLSNPFFLTVKEAAEKRAEDLGVSITVLGSKTIEENVKAGEDMIQTKVDVMAITPFDATGNIPLVESANAAGIPVFTIDSTVDGGEVVSYIGTDNELGGELAGEWMADKINGKGKIAIIEGGSGSSTNTYRLKGFRDVIDQYPEIEVVASVAANWARDEGLNAMSDIIAGNPDLAAVMAMNDEMALGAMEALKAAGKTKDVVLCGYNGAAEAIQNIYHGDMAATVAQFPEEMGRMFVDAAYDIAARGVYPDTDHLKPPVYMVDTVSANKAMAAITDTDMKLDYTTSVKADKRYRLGMVVGDLSNPFFLSVKNGAEAMAEIMGVDITVLGSKTIEENVKASEDMIQTKVDAIAITPFDASGNIPVVEAANEAGIPVFTIDSDVDGGEVVAYIGTDNVLGGELAGQWMTEQIGGKGKIAVIEGGSGSSTNTDRLKGFHSVIDQYPDIEVAASVAANWARDEGLNAMSDIIAGNPDLSAVMAMNDEMAIGAMEALKAANKTEDVLLCGYNGALEAIQNVYKGEMAATIVQYPEEMGKMFVENAVLTIQGTPPENRHIKPPIQTMSTVYLEKIYDSLQEN</sequence>